<dbReference type="PANTHER" id="PTHR42944:SF1">
    <property type="entry name" value="ADENINE DNA GLYCOSYLASE"/>
    <property type="match status" value="1"/>
</dbReference>
<organism evidence="16 17">
    <name type="scientific">Schistosoma rodhaini</name>
    <dbReference type="NCBI Taxonomy" id="6188"/>
    <lineage>
        <taxon>Eukaryota</taxon>
        <taxon>Metazoa</taxon>
        <taxon>Spiralia</taxon>
        <taxon>Lophotrochozoa</taxon>
        <taxon>Platyhelminthes</taxon>
        <taxon>Trematoda</taxon>
        <taxon>Digenea</taxon>
        <taxon>Strigeidida</taxon>
        <taxon>Schistosomatoidea</taxon>
        <taxon>Schistosomatidae</taxon>
        <taxon>Schistosoma</taxon>
    </lineage>
</organism>
<evidence type="ECO:0000256" key="11">
    <source>
        <dbReference type="ARBA" id="ARBA00023204"/>
    </source>
</evidence>
<comment type="cofactor">
    <cofactor evidence="13">
        <name>[4Fe-4S] cluster</name>
        <dbReference type="ChEBI" id="CHEBI:49883"/>
    </cofactor>
    <text evidence="13">Binds 1 [4Fe-4S] cluster.</text>
</comment>
<dbReference type="GO" id="GO:0006298">
    <property type="term" value="P:mismatch repair"/>
    <property type="evidence" value="ECO:0007669"/>
    <property type="project" value="TreeGrafter"/>
</dbReference>
<evidence type="ECO:0000256" key="8">
    <source>
        <dbReference type="ARBA" id="ARBA00022801"/>
    </source>
</evidence>
<dbReference type="InterPro" id="IPR015797">
    <property type="entry name" value="NUDIX_hydrolase-like_dom_sf"/>
</dbReference>
<feature type="region of interest" description="Disordered" evidence="14">
    <location>
        <begin position="468"/>
        <end position="501"/>
    </location>
</feature>
<dbReference type="AlphaFoldDB" id="A0AA85FMJ1"/>
<evidence type="ECO:0000313" key="17">
    <source>
        <dbReference type="WBParaSite" id="SRDH1_57670.3"/>
    </source>
</evidence>
<dbReference type="SUPFAM" id="SSF55811">
    <property type="entry name" value="Nudix"/>
    <property type="match status" value="1"/>
</dbReference>
<name>A0AA85FMJ1_9TREM</name>
<dbReference type="Gene3D" id="1.10.1670.10">
    <property type="entry name" value="Helix-hairpin-Helix base-excision DNA repair enzymes (C-terminal)"/>
    <property type="match status" value="1"/>
</dbReference>
<evidence type="ECO:0000256" key="9">
    <source>
        <dbReference type="ARBA" id="ARBA00023004"/>
    </source>
</evidence>
<dbReference type="WBParaSite" id="SRDH1_57670.3">
    <property type="protein sequence ID" value="SRDH1_57670.3"/>
    <property type="gene ID" value="SRDH1_57670"/>
</dbReference>
<protein>
    <recommendedName>
        <fullName evidence="4 13">Adenine DNA glycosylase</fullName>
        <ecNumber evidence="3 13">3.2.2.31</ecNumber>
    </recommendedName>
</protein>
<keyword evidence="7 13" id="KW-0227">DNA damage</keyword>
<dbReference type="GO" id="GO:0032357">
    <property type="term" value="F:oxidized purine DNA binding"/>
    <property type="evidence" value="ECO:0007669"/>
    <property type="project" value="TreeGrafter"/>
</dbReference>
<dbReference type="Proteomes" id="UP000050792">
    <property type="component" value="Unassembled WGS sequence"/>
</dbReference>
<dbReference type="GO" id="GO:0005634">
    <property type="term" value="C:nucleus"/>
    <property type="evidence" value="ECO:0007669"/>
    <property type="project" value="TreeGrafter"/>
</dbReference>
<dbReference type="GO" id="GO:0046872">
    <property type="term" value="F:metal ion binding"/>
    <property type="evidence" value="ECO:0007669"/>
    <property type="project" value="UniProtKB-UniRule"/>
</dbReference>
<evidence type="ECO:0000313" key="16">
    <source>
        <dbReference type="Proteomes" id="UP000050792"/>
    </source>
</evidence>
<dbReference type="InterPro" id="IPR023170">
    <property type="entry name" value="HhH_base_excis_C"/>
</dbReference>
<dbReference type="GO" id="GO:0006284">
    <property type="term" value="P:base-excision repair"/>
    <property type="evidence" value="ECO:0007669"/>
    <property type="project" value="UniProtKB-UniRule"/>
</dbReference>
<dbReference type="SUPFAM" id="SSF48150">
    <property type="entry name" value="DNA-glycosylase"/>
    <property type="match status" value="1"/>
</dbReference>
<evidence type="ECO:0000256" key="2">
    <source>
        <dbReference type="ARBA" id="ARBA00008343"/>
    </source>
</evidence>
<evidence type="ECO:0000256" key="3">
    <source>
        <dbReference type="ARBA" id="ARBA00012045"/>
    </source>
</evidence>
<evidence type="ECO:0000256" key="14">
    <source>
        <dbReference type="SAM" id="MobiDB-lite"/>
    </source>
</evidence>
<proteinExistence type="inferred from homology"/>
<feature type="domain" description="HhH-GPD" evidence="15">
    <location>
        <begin position="72"/>
        <end position="224"/>
    </location>
</feature>
<dbReference type="GO" id="GO:0035485">
    <property type="term" value="F:adenine/guanine mispair binding"/>
    <property type="evidence" value="ECO:0007669"/>
    <property type="project" value="TreeGrafter"/>
</dbReference>
<reference evidence="16" key="1">
    <citation type="submission" date="2022-06" db="EMBL/GenBank/DDBJ databases">
        <authorList>
            <person name="Berger JAMES D."/>
            <person name="Berger JAMES D."/>
        </authorList>
    </citation>
    <scope>NUCLEOTIDE SEQUENCE [LARGE SCALE GENOMIC DNA]</scope>
</reference>
<dbReference type="FunFam" id="1.10.340.30:FF:000002">
    <property type="entry name" value="Adenine DNA glycosylase"/>
    <property type="match status" value="1"/>
</dbReference>
<dbReference type="InterPro" id="IPR003265">
    <property type="entry name" value="HhH-GPD_domain"/>
</dbReference>
<evidence type="ECO:0000259" key="15">
    <source>
        <dbReference type="SMART" id="SM00478"/>
    </source>
</evidence>
<dbReference type="EC" id="3.2.2.31" evidence="3 13"/>
<dbReference type="GO" id="GO:0051539">
    <property type="term" value="F:4 iron, 4 sulfur cluster binding"/>
    <property type="evidence" value="ECO:0007669"/>
    <property type="project" value="UniProtKB-UniRule"/>
</dbReference>
<comment type="catalytic activity">
    <reaction evidence="1 13">
        <text>Hydrolyzes free adenine bases from 7,8-dihydro-8-oxoguanine:adenine mismatched double-stranded DNA, leaving an apurinic site.</text>
        <dbReference type="EC" id="3.2.2.31"/>
    </reaction>
</comment>
<evidence type="ECO:0000256" key="12">
    <source>
        <dbReference type="ARBA" id="ARBA00023295"/>
    </source>
</evidence>
<dbReference type="PANTHER" id="PTHR42944">
    <property type="entry name" value="ADENINE DNA GLYCOSYLASE"/>
    <property type="match status" value="1"/>
</dbReference>
<keyword evidence="9 13" id="KW-0408">Iron</keyword>
<dbReference type="CDD" id="cd03431">
    <property type="entry name" value="NUDIX_DNA_Glycosylase_C-MutY"/>
    <property type="match status" value="1"/>
</dbReference>
<keyword evidence="10" id="KW-0411">Iron-sulfur</keyword>
<evidence type="ECO:0000256" key="5">
    <source>
        <dbReference type="ARBA" id="ARBA00022485"/>
    </source>
</evidence>
<dbReference type="Gene3D" id="3.90.79.10">
    <property type="entry name" value="Nucleoside Triphosphate Pyrophosphohydrolase"/>
    <property type="match status" value="1"/>
</dbReference>
<keyword evidence="5" id="KW-0004">4Fe-4S</keyword>
<feature type="compositionally biased region" description="Basic and acidic residues" evidence="14">
    <location>
        <begin position="492"/>
        <end position="501"/>
    </location>
</feature>
<evidence type="ECO:0000256" key="7">
    <source>
        <dbReference type="ARBA" id="ARBA00022763"/>
    </source>
</evidence>
<reference evidence="17" key="2">
    <citation type="submission" date="2023-11" db="UniProtKB">
        <authorList>
            <consortium name="WormBaseParasite"/>
        </authorList>
    </citation>
    <scope>IDENTIFICATION</scope>
</reference>
<dbReference type="Pfam" id="PF00730">
    <property type="entry name" value="HhH-GPD"/>
    <property type="match status" value="1"/>
</dbReference>
<evidence type="ECO:0000256" key="1">
    <source>
        <dbReference type="ARBA" id="ARBA00000843"/>
    </source>
</evidence>
<dbReference type="CDD" id="cd00056">
    <property type="entry name" value="ENDO3c"/>
    <property type="match status" value="1"/>
</dbReference>
<dbReference type="PROSITE" id="PS01155">
    <property type="entry name" value="ENDONUCLEASE_III_2"/>
    <property type="match status" value="1"/>
</dbReference>
<keyword evidence="12 13" id="KW-0326">Glycosidase</keyword>
<keyword evidence="8" id="KW-0378">Hydrolase</keyword>
<dbReference type="SMART" id="SM00478">
    <property type="entry name" value="ENDO3c"/>
    <property type="match status" value="1"/>
</dbReference>
<evidence type="ECO:0000256" key="4">
    <source>
        <dbReference type="ARBA" id="ARBA00022023"/>
    </source>
</evidence>
<evidence type="ECO:0000256" key="13">
    <source>
        <dbReference type="RuleBase" id="RU365096"/>
    </source>
</evidence>
<comment type="function">
    <text evidence="13">Adenine glycosylase active on G-A mispairs.</text>
</comment>
<dbReference type="InterPro" id="IPR004036">
    <property type="entry name" value="Endonuclease-III-like_CS2"/>
</dbReference>
<keyword evidence="11" id="KW-0234">DNA repair</keyword>
<keyword evidence="6" id="KW-0479">Metal-binding</keyword>
<dbReference type="InterPro" id="IPR029119">
    <property type="entry name" value="MutY_C"/>
</dbReference>
<dbReference type="GO" id="GO:0034039">
    <property type="term" value="F:8-oxo-7,8-dihydroguanine DNA N-glycosylase activity"/>
    <property type="evidence" value="ECO:0007669"/>
    <property type="project" value="TreeGrafter"/>
</dbReference>
<evidence type="ECO:0000256" key="10">
    <source>
        <dbReference type="ARBA" id="ARBA00023014"/>
    </source>
</evidence>
<dbReference type="Pfam" id="PF14815">
    <property type="entry name" value="NUDIX_4"/>
    <property type="match status" value="1"/>
</dbReference>
<dbReference type="InterPro" id="IPR044298">
    <property type="entry name" value="MIG/MutY"/>
</dbReference>
<dbReference type="Gene3D" id="1.10.340.30">
    <property type="entry name" value="Hypothetical protein, domain 2"/>
    <property type="match status" value="1"/>
</dbReference>
<accession>A0AA85FMJ1</accession>
<dbReference type="InterPro" id="IPR011257">
    <property type="entry name" value="DNA_glycosylase"/>
</dbReference>
<evidence type="ECO:0000256" key="6">
    <source>
        <dbReference type="ARBA" id="ARBA00022723"/>
    </source>
</evidence>
<comment type="similarity">
    <text evidence="2 13">Belongs to the Nth/MutY family.</text>
</comment>
<sequence length="501" mass="57263">MCSIHSFTSNQIEKLRESLLLWYDRSKRDLPWRRMALNPDPNLRGYAGMFDHSLNLVFHILCMCSVWVSEVMLQQTQVKTVIDYYDRWMKKWPSVDQLALASLDDVNSLWSGLGYYSRARLLHKGAQKIVDEFNGIFPQSAEVLKHSIPGVGRYTAGAIASIAFNQCTPVLDGNVIRVLTRLRQIGSPVQLPTTMEYLWNLTTKLVDPNRPGDFNQALMELGAVCCTPKNPDCIKCPLNKVGLCESYKQVNVSKTDYISTDLEDCHLCINSNVYQESLGVMNYPVKLNKREPRKQNTVILITHTTRKENEALKHYYLLLQRPKTGLLAGLWEFPSYTIEDNKLTSEIQSSSFIPLVIDRITNALNSSLNITSVNELNVKPIGEVLHIFSHIHMTYIVFELKVEQDQQTISSECLNNSNTTTTNTTTTYDWPPSLNSGRWVSREDLNDSAISTATRKIFAHFENYSKSSHSEVDRNQRKTKRTSVNKQSFDSKQSKLDNFFH</sequence>
<dbReference type="GO" id="GO:0000701">
    <property type="term" value="F:purine-specific mismatch base pair DNA N-glycosylase activity"/>
    <property type="evidence" value="ECO:0007669"/>
    <property type="project" value="UniProtKB-EC"/>
</dbReference>
<keyword evidence="16" id="KW-1185">Reference proteome</keyword>